<comment type="caution">
    <text evidence="4">The sequence shown here is derived from an EMBL/GenBank/DDBJ whole genome shotgun (WGS) entry which is preliminary data.</text>
</comment>
<sequence>MYNLPVALLIWALCGHISSVNGYVRPRQGPSSAQLAAPAVVTPAFAFNSIPEMTTCSEATITWQYSPVTADDPGGLTLSITNENVAQPPAPSTTVSGTFKPPGSRGLGRRADIQRPIASSIDPGLRTFTWTSVDAPPGWYEIIATLPFPDFSRQSQAFYVQNGTDTSCINSTPASSSTTSDPTSPPASPTASSSSTISSSGGDGTLPVNGAASTSKVNRGAIAGGVIGGLAVIAAAIAAFFYFRYAAASSTSKGSPAKRGPSRRWAGLGSTDSKTNMYPSPSSRSAGASSGGSHRQTQTNSVGAMLDSNVYMIGNVGINSRPSRMNDTTAEEDEVESSFFSPSQEKISSSPPGRSPFSESGHGHEDAVALDYIAPLPGNSAVTRNSSTSTSSYMNSNFSRPRSHPSSPYNSPTSTEGPFSDSKRNTSSSVVHESSYPPAPSPAFPSGTSQTAAIERRGSAGSNEPAAAAAPPTRRTPRKPVPQYNPTDPSLTSPPASSPTPLPPVHDASDSSREGSLRGGMPGAPQLGHKSSFGDGRPVHYLIPDMPPPQRD</sequence>
<feature type="region of interest" description="Disordered" evidence="1">
    <location>
        <begin position="170"/>
        <end position="207"/>
    </location>
</feature>
<feature type="compositionally biased region" description="Basic and acidic residues" evidence="1">
    <location>
        <begin position="507"/>
        <end position="516"/>
    </location>
</feature>
<name>A0AAW0E4Y1_9AGAR</name>
<protein>
    <submittedName>
        <fullName evidence="4">Uncharacterized protein</fullName>
    </submittedName>
</protein>
<feature type="compositionally biased region" description="Low complexity" evidence="1">
    <location>
        <begin position="486"/>
        <end position="495"/>
    </location>
</feature>
<keyword evidence="5" id="KW-1185">Reference proteome</keyword>
<evidence type="ECO:0000256" key="2">
    <source>
        <dbReference type="SAM" id="Phobius"/>
    </source>
</evidence>
<feature type="signal peptide" evidence="3">
    <location>
        <begin position="1"/>
        <end position="22"/>
    </location>
</feature>
<feature type="chain" id="PRO_5043911834" evidence="3">
    <location>
        <begin position="23"/>
        <end position="552"/>
    </location>
</feature>
<keyword evidence="3" id="KW-0732">Signal</keyword>
<feature type="region of interest" description="Disordered" evidence="1">
    <location>
        <begin position="87"/>
        <end position="109"/>
    </location>
</feature>
<evidence type="ECO:0000313" key="4">
    <source>
        <dbReference type="EMBL" id="KAK7059753.1"/>
    </source>
</evidence>
<accession>A0AAW0E4Y1</accession>
<dbReference type="Proteomes" id="UP001362999">
    <property type="component" value="Unassembled WGS sequence"/>
</dbReference>
<gene>
    <name evidence="4" type="ORF">R3P38DRAFT_2759140</name>
</gene>
<keyword evidence="2" id="KW-1133">Transmembrane helix</keyword>
<organism evidence="4 5">
    <name type="scientific">Favolaschia claudopus</name>
    <dbReference type="NCBI Taxonomy" id="2862362"/>
    <lineage>
        <taxon>Eukaryota</taxon>
        <taxon>Fungi</taxon>
        <taxon>Dikarya</taxon>
        <taxon>Basidiomycota</taxon>
        <taxon>Agaricomycotina</taxon>
        <taxon>Agaricomycetes</taxon>
        <taxon>Agaricomycetidae</taxon>
        <taxon>Agaricales</taxon>
        <taxon>Marasmiineae</taxon>
        <taxon>Mycenaceae</taxon>
        <taxon>Favolaschia</taxon>
    </lineage>
</organism>
<reference evidence="4 5" key="1">
    <citation type="journal article" date="2024" name="J Genomics">
        <title>Draft genome sequencing and assembly of Favolaschia claudopus CIRM-BRFM 2984 isolated from oak limbs.</title>
        <authorList>
            <person name="Navarro D."/>
            <person name="Drula E."/>
            <person name="Chaduli D."/>
            <person name="Cazenave R."/>
            <person name="Ahrendt S."/>
            <person name="Wang J."/>
            <person name="Lipzen A."/>
            <person name="Daum C."/>
            <person name="Barry K."/>
            <person name="Grigoriev I.V."/>
            <person name="Favel A."/>
            <person name="Rosso M.N."/>
            <person name="Martin F."/>
        </authorList>
    </citation>
    <scope>NUCLEOTIDE SEQUENCE [LARGE SCALE GENOMIC DNA]</scope>
    <source>
        <strain evidence="4 5">CIRM-BRFM 2984</strain>
    </source>
</reference>
<feature type="compositionally biased region" description="Low complexity" evidence="1">
    <location>
        <begin position="279"/>
        <end position="293"/>
    </location>
</feature>
<feature type="compositionally biased region" description="Polar residues" evidence="1">
    <location>
        <begin position="317"/>
        <end position="328"/>
    </location>
</feature>
<evidence type="ECO:0000256" key="3">
    <source>
        <dbReference type="SAM" id="SignalP"/>
    </source>
</evidence>
<feature type="compositionally biased region" description="Polar residues" evidence="1">
    <location>
        <begin position="338"/>
        <end position="352"/>
    </location>
</feature>
<feature type="compositionally biased region" description="Low complexity" evidence="1">
    <location>
        <begin position="380"/>
        <end position="399"/>
    </location>
</feature>
<evidence type="ECO:0000313" key="5">
    <source>
        <dbReference type="Proteomes" id="UP001362999"/>
    </source>
</evidence>
<feature type="compositionally biased region" description="Low complexity" evidence="1">
    <location>
        <begin position="189"/>
        <end position="200"/>
    </location>
</feature>
<feature type="compositionally biased region" description="Low complexity" evidence="1">
    <location>
        <begin position="171"/>
        <end position="182"/>
    </location>
</feature>
<feature type="region of interest" description="Disordered" evidence="1">
    <location>
        <begin position="251"/>
        <end position="299"/>
    </location>
</feature>
<dbReference type="AlphaFoldDB" id="A0AAW0E4Y1"/>
<keyword evidence="2" id="KW-0812">Transmembrane</keyword>
<feature type="region of interest" description="Disordered" evidence="1">
    <location>
        <begin position="380"/>
        <end position="552"/>
    </location>
</feature>
<keyword evidence="2" id="KW-0472">Membrane</keyword>
<feature type="compositionally biased region" description="Polar residues" evidence="1">
    <location>
        <begin position="404"/>
        <end position="417"/>
    </location>
</feature>
<evidence type="ECO:0000256" key="1">
    <source>
        <dbReference type="SAM" id="MobiDB-lite"/>
    </source>
</evidence>
<feature type="region of interest" description="Disordered" evidence="1">
    <location>
        <begin position="317"/>
        <end position="364"/>
    </location>
</feature>
<feature type="transmembrane region" description="Helical" evidence="2">
    <location>
        <begin position="221"/>
        <end position="243"/>
    </location>
</feature>
<proteinExistence type="predicted"/>
<dbReference type="EMBL" id="JAWWNJ010000003">
    <property type="protein sequence ID" value="KAK7059753.1"/>
    <property type="molecule type" value="Genomic_DNA"/>
</dbReference>